<accession>A0ABD0PZH5</accession>
<feature type="region of interest" description="Disordered" evidence="1">
    <location>
        <begin position="1"/>
        <end position="55"/>
    </location>
</feature>
<feature type="non-terminal residue" evidence="2">
    <location>
        <position position="55"/>
    </location>
</feature>
<comment type="caution">
    <text evidence="2">The sequence shown here is derived from an EMBL/GenBank/DDBJ whole genome shotgun (WGS) entry which is preliminary data.</text>
</comment>
<gene>
    <name evidence="2" type="ORF">M9458_024876</name>
</gene>
<organism evidence="2 3">
    <name type="scientific">Cirrhinus mrigala</name>
    <name type="common">Mrigala</name>
    <dbReference type="NCBI Taxonomy" id="683832"/>
    <lineage>
        <taxon>Eukaryota</taxon>
        <taxon>Metazoa</taxon>
        <taxon>Chordata</taxon>
        <taxon>Craniata</taxon>
        <taxon>Vertebrata</taxon>
        <taxon>Euteleostomi</taxon>
        <taxon>Actinopterygii</taxon>
        <taxon>Neopterygii</taxon>
        <taxon>Teleostei</taxon>
        <taxon>Ostariophysi</taxon>
        <taxon>Cypriniformes</taxon>
        <taxon>Cyprinidae</taxon>
        <taxon>Labeoninae</taxon>
        <taxon>Labeonini</taxon>
        <taxon>Cirrhinus</taxon>
    </lineage>
</organism>
<proteinExistence type="predicted"/>
<dbReference type="EMBL" id="JAMKFB020000012">
    <property type="protein sequence ID" value="KAL0179434.1"/>
    <property type="molecule type" value="Genomic_DNA"/>
</dbReference>
<keyword evidence="3" id="KW-1185">Reference proteome</keyword>
<evidence type="ECO:0000313" key="2">
    <source>
        <dbReference type="EMBL" id="KAL0179434.1"/>
    </source>
</evidence>
<dbReference type="AlphaFoldDB" id="A0ABD0PZH5"/>
<protein>
    <submittedName>
        <fullName evidence="2">Uncharacterized protein</fullName>
    </submittedName>
</protein>
<evidence type="ECO:0000256" key="1">
    <source>
        <dbReference type="SAM" id="MobiDB-lite"/>
    </source>
</evidence>
<feature type="non-terminal residue" evidence="2">
    <location>
        <position position="1"/>
    </location>
</feature>
<evidence type="ECO:0000313" key="3">
    <source>
        <dbReference type="Proteomes" id="UP001529510"/>
    </source>
</evidence>
<name>A0ABD0PZH5_CIRMR</name>
<sequence length="55" mass="5917">SNYSHVLEGQSDSDDEDKLHIVEEEGSLLDGADCDSVAPDDDPNGAVDPDGRWDD</sequence>
<dbReference type="Proteomes" id="UP001529510">
    <property type="component" value="Unassembled WGS sequence"/>
</dbReference>
<reference evidence="2 3" key="1">
    <citation type="submission" date="2024-05" db="EMBL/GenBank/DDBJ databases">
        <title>Genome sequencing and assembly of Indian major carp, Cirrhinus mrigala (Hamilton, 1822).</title>
        <authorList>
            <person name="Mohindra V."/>
            <person name="Chowdhury L.M."/>
            <person name="Lal K."/>
            <person name="Jena J.K."/>
        </authorList>
    </citation>
    <scope>NUCLEOTIDE SEQUENCE [LARGE SCALE GENOMIC DNA]</scope>
    <source>
        <strain evidence="2">CM1030</strain>
        <tissue evidence="2">Blood</tissue>
    </source>
</reference>